<reference evidence="2 3" key="1">
    <citation type="submission" date="2024-05" db="EMBL/GenBank/DDBJ databases">
        <title>A draft genome resource for the thread blight pathogen Marasmius tenuissimus strain MS-2.</title>
        <authorList>
            <person name="Yulfo-Soto G.E."/>
            <person name="Baruah I.K."/>
            <person name="Amoako-Attah I."/>
            <person name="Bukari Y."/>
            <person name="Meinhardt L.W."/>
            <person name="Bailey B.A."/>
            <person name="Cohen S.P."/>
        </authorList>
    </citation>
    <scope>NUCLEOTIDE SEQUENCE [LARGE SCALE GENOMIC DNA]</scope>
    <source>
        <strain evidence="2 3">MS-2</strain>
    </source>
</reference>
<comment type="caution">
    <text evidence="2">The sequence shown here is derived from an EMBL/GenBank/DDBJ whole genome shotgun (WGS) entry which is preliminary data.</text>
</comment>
<evidence type="ECO:0000313" key="3">
    <source>
        <dbReference type="Proteomes" id="UP001437256"/>
    </source>
</evidence>
<dbReference type="Proteomes" id="UP001437256">
    <property type="component" value="Unassembled WGS sequence"/>
</dbReference>
<evidence type="ECO:0000313" key="2">
    <source>
        <dbReference type="EMBL" id="KAL0065536.1"/>
    </source>
</evidence>
<dbReference type="Pfam" id="PF20415">
    <property type="entry name" value="DUF6699"/>
    <property type="match status" value="1"/>
</dbReference>
<evidence type="ECO:0000259" key="1">
    <source>
        <dbReference type="Pfam" id="PF20415"/>
    </source>
</evidence>
<feature type="domain" description="DUF6699" evidence="1">
    <location>
        <begin position="3"/>
        <end position="130"/>
    </location>
</feature>
<accession>A0ABR2ZWS1</accession>
<sequence>MKVDLRYPHRHIRPPVSATELDAPAVQGPVLVQSMRLFHPHLPWYVDVFSYNGITVKDVISALIREMRRPVSREVLSDPVLMFSGEDKTDILTAKERRIGAVGDEDIHTPLRRVDFLREHTSFHGLEMMENGLWRMCTSKPTRA</sequence>
<dbReference type="InterPro" id="IPR046522">
    <property type="entry name" value="DUF6699"/>
</dbReference>
<protein>
    <recommendedName>
        <fullName evidence="1">DUF6699 domain-containing protein</fullName>
    </recommendedName>
</protein>
<keyword evidence="3" id="KW-1185">Reference proteome</keyword>
<organism evidence="2 3">
    <name type="scientific">Marasmius tenuissimus</name>
    <dbReference type="NCBI Taxonomy" id="585030"/>
    <lineage>
        <taxon>Eukaryota</taxon>
        <taxon>Fungi</taxon>
        <taxon>Dikarya</taxon>
        <taxon>Basidiomycota</taxon>
        <taxon>Agaricomycotina</taxon>
        <taxon>Agaricomycetes</taxon>
        <taxon>Agaricomycetidae</taxon>
        <taxon>Agaricales</taxon>
        <taxon>Marasmiineae</taxon>
        <taxon>Marasmiaceae</taxon>
        <taxon>Marasmius</taxon>
    </lineage>
</organism>
<dbReference type="EMBL" id="JBBXMP010000046">
    <property type="protein sequence ID" value="KAL0065536.1"/>
    <property type="molecule type" value="Genomic_DNA"/>
</dbReference>
<gene>
    <name evidence="2" type="ORF">AAF712_007447</name>
</gene>
<proteinExistence type="predicted"/>
<name>A0ABR2ZWS1_9AGAR</name>